<protein>
    <submittedName>
        <fullName evidence="2">Uncharacterized protein</fullName>
    </submittedName>
</protein>
<dbReference type="Proteomes" id="UP000230066">
    <property type="component" value="Unassembled WGS sequence"/>
</dbReference>
<evidence type="ECO:0000313" key="3">
    <source>
        <dbReference type="Proteomes" id="UP000230066"/>
    </source>
</evidence>
<name>A0A4E0QW34_FASHE</name>
<proteinExistence type="predicted"/>
<dbReference type="EMBL" id="JXXN02009191">
    <property type="protein sequence ID" value="THD18674.1"/>
    <property type="molecule type" value="Genomic_DNA"/>
</dbReference>
<evidence type="ECO:0000313" key="2">
    <source>
        <dbReference type="EMBL" id="THD18674.1"/>
    </source>
</evidence>
<sequence>MKIQLSARFCALSACAVIVIVIMYLSQAEVLDRRIFGRYRAADSQSPNENKSEKCVGDECASQLPDNFKFYRRFLLFQCVISLIGLASYALIRERQLMLDRKLIQKVNRQIAAGV</sequence>
<organism evidence="2 3">
    <name type="scientific">Fasciola hepatica</name>
    <name type="common">Liver fluke</name>
    <dbReference type="NCBI Taxonomy" id="6192"/>
    <lineage>
        <taxon>Eukaryota</taxon>
        <taxon>Metazoa</taxon>
        <taxon>Spiralia</taxon>
        <taxon>Lophotrochozoa</taxon>
        <taxon>Platyhelminthes</taxon>
        <taxon>Trematoda</taxon>
        <taxon>Digenea</taxon>
        <taxon>Plagiorchiida</taxon>
        <taxon>Echinostomata</taxon>
        <taxon>Echinostomatoidea</taxon>
        <taxon>Fasciolidae</taxon>
        <taxon>Fasciola</taxon>
    </lineage>
</organism>
<keyword evidence="1" id="KW-0812">Transmembrane</keyword>
<dbReference type="Pfam" id="PF05439">
    <property type="entry name" value="JTB"/>
    <property type="match status" value="1"/>
</dbReference>
<keyword evidence="1" id="KW-0472">Membrane</keyword>
<feature type="transmembrane region" description="Helical" evidence="1">
    <location>
        <begin position="74"/>
        <end position="92"/>
    </location>
</feature>
<dbReference type="InterPro" id="IPR008657">
    <property type="entry name" value="JTB"/>
</dbReference>
<accession>A0A4E0QW34</accession>
<gene>
    <name evidence="2" type="ORF">D915_010679</name>
</gene>
<comment type="caution">
    <text evidence="2">The sequence shown here is derived from an EMBL/GenBank/DDBJ whole genome shotgun (WGS) entry which is preliminary data.</text>
</comment>
<evidence type="ECO:0000256" key="1">
    <source>
        <dbReference type="SAM" id="Phobius"/>
    </source>
</evidence>
<keyword evidence="1" id="KW-1133">Transmembrane helix</keyword>
<dbReference type="AlphaFoldDB" id="A0A4E0QW34"/>
<reference evidence="2" key="1">
    <citation type="submission" date="2019-03" db="EMBL/GenBank/DDBJ databases">
        <title>Improved annotation for the trematode Fasciola hepatica.</title>
        <authorList>
            <person name="Choi Y.-J."/>
            <person name="Martin J."/>
            <person name="Mitreva M."/>
        </authorList>
    </citation>
    <scope>NUCLEOTIDE SEQUENCE [LARGE SCALE GENOMIC DNA]</scope>
</reference>
<keyword evidence="3" id="KW-1185">Reference proteome</keyword>
<dbReference type="GO" id="GO:0016020">
    <property type="term" value="C:membrane"/>
    <property type="evidence" value="ECO:0007669"/>
    <property type="project" value="InterPro"/>
</dbReference>